<evidence type="ECO:0000256" key="7">
    <source>
        <dbReference type="ARBA" id="ARBA00023157"/>
    </source>
</evidence>
<dbReference type="InterPro" id="IPR043504">
    <property type="entry name" value="Peptidase_S1_PA_chymotrypsin"/>
</dbReference>
<dbReference type="Pfam" id="PF00089">
    <property type="entry name" value="Trypsin"/>
    <property type="match status" value="1"/>
</dbReference>
<evidence type="ECO:0000313" key="10">
    <source>
        <dbReference type="EMBL" id="JAC47859.1"/>
    </source>
</evidence>
<feature type="non-terminal residue" evidence="10">
    <location>
        <position position="1"/>
    </location>
</feature>
<proteinExistence type="inferred from homology"/>
<dbReference type="EMBL" id="GAKP01011093">
    <property type="protein sequence ID" value="JAC47859.1"/>
    <property type="molecule type" value="Transcribed_RNA"/>
</dbReference>
<keyword evidence="4 8" id="KW-0645">Protease</keyword>
<evidence type="ECO:0000256" key="3">
    <source>
        <dbReference type="ARBA" id="ARBA00022525"/>
    </source>
</evidence>
<dbReference type="InterPro" id="IPR001314">
    <property type="entry name" value="Peptidase_S1A"/>
</dbReference>
<dbReference type="PANTHER" id="PTHR24276:SF91">
    <property type="entry name" value="AT26814P-RELATED"/>
    <property type="match status" value="1"/>
</dbReference>
<gene>
    <name evidence="10" type="primary">TRYU</name>
</gene>
<sequence length="346" mass="38130">LIEDATSLGTFRIYVKSINPRGNFIILFHKHREKEKCFNMLRFIIISLTLIVFLQSGDAAPSGAQVSFELDGRIINGTAASFNATKHQVSIRRRRNDGYFFGTGHLCGGSLISSEVVLSAAHCFVDYDINNGTFRPHEDFIVVMGNLDRYERNNYTLVFDIAKIVYNVSIFNLTSYESDIALVFLNGTVPANYTRAQTITMNTRQVPHDTVCQVTGWGQTELGYLSDILMTVDVPIINETVCANEMSFHPSLIRDGMFCAGYRQGERDACGGDSGGPLVCNNRLTGIVSWGRGCAQPGLPGVYTNVSYWSNWIEEHTGIRGAGGTASVSHLSGLLTVLTLIFLTLL</sequence>
<protein>
    <submittedName>
        <fullName evidence="10">Trypsin eta</fullName>
    </submittedName>
</protein>
<dbReference type="PRINTS" id="PR00722">
    <property type="entry name" value="CHYMOTRYPSIN"/>
</dbReference>
<dbReference type="SMART" id="SM00020">
    <property type="entry name" value="Tryp_SPc"/>
    <property type="match status" value="1"/>
</dbReference>
<dbReference type="FunFam" id="2.40.10.10:FF:000111">
    <property type="entry name" value="Blast:Serine protease nudel"/>
    <property type="match status" value="1"/>
</dbReference>
<dbReference type="PANTHER" id="PTHR24276">
    <property type="entry name" value="POLYSERASE-RELATED"/>
    <property type="match status" value="1"/>
</dbReference>
<keyword evidence="7" id="KW-1015">Disulfide bond</keyword>
<accession>A0A034VZK7</accession>
<evidence type="ECO:0000256" key="2">
    <source>
        <dbReference type="ARBA" id="ARBA00007664"/>
    </source>
</evidence>
<dbReference type="InterPro" id="IPR018114">
    <property type="entry name" value="TRYPSIN_HIS"/>
</dbReference>
<evidence type="ECO:0000256" key="4">
    <source>
        <dbReference type="ARBA" id="ARBA00022670"/>
    </source>
</evidence>
<dbReference type="GO" id="GO:0005576">
    <property type="term" value="C:extracellular region"/>
    <property type="evidence" value="ECO:0007669"/>
    <property type="project" value="UniProtKB-SubCell"/>
</dbReference>
<name>A0A034VZK7_BACDO</name>
<keyword evidence="5 8" id="KW-0378">Hydrolase</keyword>
<comment type="similarity">
    <text evidence="2">Belongs to the peptidase S1 family.</text>
</comment>
<dbReference type="InterPro" id="IPR009003">
    <property type="entry name" value="Peptidase_S1_PA"/>
</dbReference>
<dbReference type="PROSITE" id="PS00134">
    <property type="entry name" value="TRYPSIN_HIS"/>
    <property type="match status" value="1"/>
</dbReference>
<dbReference type="SUPFAM" id="SSF50494">
    <property type="entry name" value="Trypsin-like serine proteases"/>
    <property type="match status" value="1"/>
</dbReference>
<dbReference type="CDD" id="cd00190">
    <property type="entry name" value="Tryp_SPc"/>
    <property type="match status" value="1"/>
</dbReference>
<dbReference type="InterPro" id="IPR001254">
    <property type="entry name" value="Trypsin_dom"/>
</dbReference>
<evidence type="ECO:0000256" key="1">
    <source>
        <dbReference type="ARBA" id="ARBA00004613"/>
    </source>
</evidence>
<feature type="domain" description="Peptidase S1" evidence="9">
    <location>
        <begin position="74"/>
        <end position="318"/>
    </location>
</feature>
<dbReference type="Gene3D" id="2.40.10.10">
    <property type="entry name" value="Trypsin-like serine proteases"/>
    <property type="match status" value="1"/>
</dbReference>
<dbReference type="GO" id="GO:0004252">
    <property type="term" value="F:serine-type endopeptidase activity"/>
    <property type="evidence" value="ECO:0007669"/>
    <property type="project" value="InterPro"/>
</dbReference>
<evidence type="ECO:0000256" key="8">
    <source>
        <dbReference type="RuleBase" id="RU363034"/>
    </source>
</evidence>
<comment type="subcellular location">
    <subcellularLocation>
        <location evidence="1">Secreted</location>
    </subcellularLocation>
</comment>
<dbReference type="AlphaFoldDB" id="A0A034VZK7"/>
<dbReference type="InterPro" id="IPR050430">
    <property type="entry name" value="Peptidase_S1"/>
</dbReference>
<dbReference type="PROSITE" id="PS00135">
    <property type="entry name" value="TRYPSIN_SER"/>
    <property type="match status" value="1"/>
</dbReference>
<dbReference type="OrthoDB" id="10059102at2759"/>
<evidence type="ECO:0000259" key="9">
    <source>
        <dbReference type="PROSITE" id="PS50240"/>
    </source>
</evidence>
<organism evidence="10">
    <name type="scientific">Bactrocera dorsalis</name>
    <name type="common">Oriental fruit fly</name>
    <name type="synonym">Dacus dorsalis</name>
    <dbReference type="NCBI Taxonomy" id="27457"/>
    <lineage>
        <taxon>Eukaryota</taxon>
        <taxon>Metazoa</taxon>
        <taxon>Ecdysozoa</taxon>
        <taxon>Arthropoda</taxon>
        <taxon>Hexapoda</taxon>
        <taxon>Insecta</taxon>
        <taxon>Pterygota</taxon>
        <taxon>Neoptera</taxon>
        <taxon>Endopterygota</taxon>
        <taxon>Diptera</taxon>
        <taxon>Brachycera</taxon>
        <taxon>Muscomorpha</taxon>
        <taxon>Tephritoidea</taxon>
        <taxon>Tephritidae</taxon>
        <taxon>Bactrocera</taxon>
        <taxon>Bactrocera</taxon>
    </lineage>
</organism>
<evidence type="ECO:0000256" key="5">
    <source>
        <dbReference type="ARBA" id="ARBA00022801"/>
    </source>
</evidence>
<keyword evidence="6 8" id="KW-0720">Serine protease</keyword>
<dbReference type="InterPro" id="IPR033116">
    <property type="entry name" value="TRYPSIN_SER"/>
</dbReference>
<keyword evidence="3" id="KW-0964">Secreted</keyword>
<reference evidence="10" key="1">
    <citation type="journal article" date="2014" name="BMC Genomics">
        <title>Characterizing the developmental transcriptome of the oriental fruit fly, Bactrocera dorsalis (Diptera: Tephritidae) through comparative genomic analysis with Drosophila melanogaster utilizing modENCODE datasets.</title>
        <authorList>
            <person name="Geib S.M."/>
            <person name="Calla B."/>
            <person name="Hall B."/>
            <person name="Hou S."/>
            <person name="Manoukis N.C."/>
        </authorList>
    </citation>
    <scope>NUCLEOTIDE SEQUENCE</scope>
    <source>
        <strain evidence="10">Punador</strain>
    </source>
</reference>
<evidence type="ECO:0000256" key="6">
    <source>
        <dbReference type="ARBA" id="ARBA00022825"/>
    </source>
</evidence>
<dbReference type="PROSITE" id="PS50240">
    <property type="entry name" value="TRYPSIN_DOM"/>
    <property type="match status" value="1"/>
</dbReference>
<dbReference type="GO" id="GO:0006508">
    <property type="term" value="P:proteolysis"/>
    <property type="evidence" value="ECO:0007669"/>
    <property type="project" value="UniProtKB-KW"/>
</dbReference>